<gene>
    <name evidence="1" type="primary">nhaC</name>
    <name evidence="1" type="ORF">CS063_00375</name>
</gene>
<evidence type="ECO:0000313" key="2">
    <source>
        <dbReference type="Proteomes" id="UP000224460"/>
    </source>
</evidence>
<proteinExistence type="predicted"/>
<protein>
    <submittedName>
        <fullName evidence="1">Na+/H+ antiporter NhaC</fullName>
    </submittedName>
</protein>
<evidence type="ECO:0000313" key="1">
    <source>
        <dbReference type="EMBL" id="PHV71965.1"/>
    </source>
</evidence>
<comment type="caution">
    <text evidence="1">The sequence shown here is derived from an EMBL/GenBank/DDBJ whole genome shotgun (WGS) entry which is preliminary data.</text>
</comment>
<keyword evidence="2" id="KW-1185">Reference proteome</keyword>
<name>A0AC61DGI8_9FIRM</name>
<reference evidence="1" key="1">
    <citation type="submission" date="2017-10" db="EMBL/GenBank/DDBJ databases">
        <title>Genome sequence of cellulolytic Lachnospiraceae bacterium XHS1971 isolated from hotspring sediment.</title>
        <authorList>
            <person name="Vasudevan G."/>
            <person name="Joshi A.J."/>
            <person name="Hivarkar S."/>
            <person name="Lanjekar V.B."/>
            <person name="Dhakephalkar P.K."/>
            <person name="Dagar S."/>
        </authorList>
    </citation>
    <scope>NUCLEOTIDE SEQUENCE</scope>
    <source>
        <strain evidence="1">XHS1971</strain>
    </source>
</reference>
<accession>A0AC61DGI8</accession>
<dbReference type="Proteomes" id="UP000224460">
    <property type="component" value="Unassembled WGS sequence"/>
</dbReference>
<organism evidence="1 2">
    <name type="scientific">Sporanaerobium hydrogeniformans</name>
    <dbReference type="NCBI Taxonomy" id="3072179"/>
    <lineage>
        <taxon>Bacteria</taxon>
        <taxon>Bacillati</taxon>
        <taxon>Bacillota</taxon>
        <taxon>Clostridia</taxon>
        <taxon>Lachnospirales</taxon>
        <taxon>Lachnospiraceae</taxon>
        <taxon>Sporanaerobium</taxon>
    </lineage>
</organism>
<sequence length="498" mass="52994">MERCSMEHKTAKKPSFAIAVMPLIVMFVVLFLGLGIFKIDIKILLLILAALTTILCLALGHSWREIEEEIVAKLAKAFPAIMILICVGLMIGAWIVSGTIPYLVYIGLKIISPQYIILTSFLVTVILSVSTGTSWGAAGTIGAALISVAAGMGAPLPAVAGAIVSGAYFGDKMSPLSDSTNMSAIATNTNLYQHIGHMFYTTVPGFIISCIVYLVAGFSFASSGTVSQVDAIIASLGELFNLTMPVGLILLVPPVVVVMGSLKRKPTIPVMMISSAVAIAIAIFVQGFSFQDCATSMVNGFKMDMFASMNVDTTNIASEVFRLLERGGMSSMMNTALMAFCAFGFIGALTVSGCLDIILEKIMKYVHGTGQLITVTTALGVLIITVIGEASVTFLMLGGLFREQYVQRGLESKNLSRTLEDSVTVVEPLVPWSLAGVFMSSTLGVSTLEYAPWACLCYTGVIFAILWGFTGFGIAKIKEGSDNYEEYMALNSSSKISA</sequence>
<dbReference type="EMBL" id="PEDL01000001">
    <property type="protein sequence ID" value="PHV71965.1"/>
    <property type="molecule type" value="Genomic_DNA"/>
</dbReference>